<dbReference type="Pfam" id="PF18317">
    <property type="entry name" value="SDH_C"/>
    <property type="match status" value="1"/>
</dbReference>
<dbReference type="InterPro" id="IPR036291">
    <property type="entry name" value="NAD(P)-bd_dom_sf"/>
</dbReference>
<name>A0A173LP70_9ACTN</name>
<dbReference type="EMBL" id="CP015961">
    <property type="protein sequence ID" value="ANI92512.1"/>
    <property type="molecule type" value="Genomic_DNA"/>
</dbReference>
<dbReference type="InterPro" id="IPR013708">
    <property type="entry name" value="Shikimate_DH-bd_N"/>
</dbReference>
<dbReference type="Gene3D" id="3.40.50.10860">
    <property type="entry name" value="Leucine Dehydrogenase, chain A, domain 1"/>
    <property type="match status" value="1"/>
</dbReference>
<keyword evidence="2" id="KW-0057">Aromatic amino acid biosynthesis</keyword>
<dbReference type="PANTHER" id="PTHR21089">
    <property type="entry name" value="SHIKIMATE DEHYDROGENASE"/>
    <property type="match status" value="1"/>
</dbReference>
<dbReference type="STRING" id="499555.BJL86_1736"/>
<evidence type="ECO:0000256" key="2">
    <source>
        <dbReference type="ARBA" id="ARBA00023141"/>
    </source>
</evidence>
<evidence type="ECO:0000259" key="4">
    <source>
        <dbReference type="Pfam" id="PF08501"/>
    </source>
</evidence>
<dbReference type="KEGG" id="dtm:BJL86_1736"/>
<keyword evidence="7" id="KW-1185">Reference proteome</keyword>
<dbReference type="InterPro" id="IPR041121">
    <property type="entry name" value="SDH_C"/>
</dbReference>
<dbReference type="OrthoDB" id="9776868at2"/>
<comment type="pathway">
    <text evidence="1">Metabolic intermediate biosynthesis; chorismate biosynthesis; chorismate from D-erythrose 4-phosphate and phosphoenolpyruvate: step 4/7.</text>
</comment>
<dbReference type="GO" id="GO:0005829">
    <property type="term" value="C:cytosol"/>
    <property type="evidence" value="ECO:0007669"/>
    <property type="project" value="TreeGrafter"/>
</dbReference>
<dbReference type="GO" id="GO:0050661">
    <property type="term" value="F:NADP binding"/>
    <property type="evidence" value="ECO:0007669"/>
    <property type="project" value="TreeGrafter"/>
</dbReference>
<evidence type="ECO:0000256" key="1">
    <source>
        <dbReference type="ARBA" id="ARBA00004871"/>
    </source>
</evidence>
<dbReference type="GO" id="GO:0004764">
    <property type="term" value="F:shikimate 3-dehydrogenase (NADP+) activity"/>
    <property type="evidence" value="ECO:0007669"/>
    <property type="project" value="InterPro"/>
</dbReference>
<protein>
    <submittedName>
        <fullName evidence="6">Shikimate dehydrogenase</fullName>
    </submittedName>
</protein>
<evidence type="ECO:0000313" key="6">
    <source>
        <dbReference type="EMBL" id="ANI92512.1"/>
    </source>
</evidence>
<dbReference type="GO" id="GO:0009423">
    <property type="term" value="P:chorismate biosynthetic process"/>
    <property type="evidence" value="ECO:0007669"/>
    <property type="project" value="TreeGrafter"/>
</dbReference>
<dbReference type="NCBIfam" id="NF001311">
    <property type="entry name" value="PRK00258.1-3"/>
    <property type="match status" value="1"/>
</dbReference>
<sequence length="280" mass="28944">MADSTAAKAAVLGDPVAHSLSPILHTAGYEALSLAAWSYEAIRCPEGALAGIVGSAEDEYRGFSVTMPGKPEALAFADEVTERARLVDSANTLVRTGAGWLADCTDIDGAFAALSAHEDLPPSPTIVLLGAGGTARPFIAAIARIPGASIIIATRRPTAGGALECAARFGVEARDVRLTDPELPALIESTDLVVNTIPETGALELTELVRPAARLVDALYHPWPTPLGAAVLAGGGKVVGGDTMLLGQALGQFELFTEEAAPAEAMRLALRNALEERSSR</sequence>
<dbReference type="AlphaFoldDB" id="A0A173LP70"/>
<dbReference type="SUPFAM" id="SSF53223">
    <property type="entry name" value="Aminoacid dehydrogenase-like, N-terminal domain"/>
    <property type="match status" value="1"/>
</dbReference>
<keyword evidence="2" id="KW-0028">Amino-acid biosynthesis</keyword>
<dbReference type="SUPFAM" id="SSF51735">
    <property type="entry name" value="NAD(P)-binding Rossmann-fold domains"/>
    <property type="match status" value="1"/>
</dbReference>
<evidence type="ECO:0000259" key="3">
    <source>
        <dbReference type="Pfam" id="PF03435"/>
    </source>
</evidence>
<dbReference type="GO" id="GO:0009073">
    <property type="term" value="P:aromatic amino acid family biosynthetic process"/>
    <property type="evidence" value="ECO:0007669"/>
    <property type="project" value="UniProtKB-KW"/>
</dbReference>
<dbReference type="GO" id="GO:0019632">
    <property type="term" value="P:shikimate metabolic process"/>
    <property type="evidence" value="ECO:0007669"/>
    <property type="project" value="TreeGrafter"/>
</dbReference>
<dbReference type="Pfam" id="PF03435">
    <property type="entry name" value="Sacchrp_dh_NADP"/>
    <property type="match status" value="1"/>
</dbReference>
<dbReference type="CDD" id="cd01065">
    <property type="entry name" value="NAD_bind_Shikimate_DH"/>
    <property type="match status" value="1"/>
</dbReference>
<feature type="domain" description="SDH C-terminal" evidence="5">
    <location>
        <begin position="244"/>
        <end position="270"/>
    </location>
</feature>
<dbReference type="InterPro" id="IPR005097">
    <property type="entry name" value="Sacchrp_dh_NADP-bd"/>
</dbReference>
<organism evidence="6 7">
    <name type="scientific">Dietzia timorensis</name>
    <dbReference type="NCBI Taxonomy" id="499555"/>
    <lineage>
        <taxon>Bacteria</taxon>
        <taxon>Bacillati</taxon>
        <taxon>Actinomycetota</taxon>
        <taxon>Actinomycetes</taxon>
        <taxon>Mycobacteriales</taxon>
        <taxon>Dietziaceae</taxon>
        <taxon>Dietzia</taxon>
    </lineage>
</organism>
<dbReference type="Gene3D" id="3.40.50.720">
    <property type="entry name" value="NAD(P)-binding Rossmann-like Domain"/>
    <property type="match status" value="1"/>
</dbReference>
<dbReference type="PANTHER" id="PTHR21089:SF1">
    <property type="entry name" value="BIFUNCTIONAL 3-DEHYDROQUINATE DEHYDRATASE_SHIKIMATE DEHYDROGENASE, CHLOROPLASTIC"/>
    <property type="match status" value="1"/>
</dbReference>
<dbReference type="InterPro" id="IPR046346">
    <property type="entry name" value="Aminoacid_DH-like_N_sf"/>
</dbReference>
<evidence type="ECO:0000259" key="5">
    <source>
        <dbReference type="Pfam" id="PF18317"/>
    </source>
</evidence>
<feature type="domain" description="Saccharopine dehydrogenase NADP binding" evidence="3">
    <location>
        <begin position="126"/>
        <end position="210"/>
    </location>
</feature>
<accession>A0A173LP70</accession>
<feature type="domain" description="Shikimate dehydrogenase substrate binding N-terminal" evidence="4">
    <location>
        <begin position="11"/>
        <end position="93"/>
    </location>
</feature>
<evidence type="ECO:0000313" key="7">
    <source>
        <dbReference type="Proteomes" id="UP000186104"/>
    </source>
</evidence>
<dbReference type="RefSeq" id="WP_067471015.1">
    <property type="nucleotide sequence ID" value="NZ_CP015961.1"/>
</dbReference>
<dbReference type="Pfam" id="PF08501">
    <property type="entry name" value="Shikimate_dh_N"/>
    <property type="match status" value="1"/>
</dbReference>
<gene>
    <name evidence="6" type="ORF">BJL86_1736</name>
</gene>
<reference evidence="6 7" key="1">
    <citation type="submission" date="2016-06" db="EMBL/GenBank/DDBJ databases">
        <title>Complete genome sequence of a saline-alkali tolerant type strain Dietzia timorensis ID05-A0528T.</title>
        <authorList>
            <person name="Wu X."/>
        </authorList>
    </citation>
    <scope>NUCLEOTIDE SEQUENCE [LARGE SCALE GENOMIC DNA]</scope>
    <source>
        <strain evidence="6 7">ID05-A0528</strain>
    </source>
</reference>
<dbReference type="InterPro" id="IPR022893">
    <property type="entry name" value="Shikimate_DH_fam"/>
</dbReference>
<proteinExistence type="predicted"/>
<dbReference type="Proteomes" id="UP000186104">
    <property type="component" value="Chromosome"/>
</dbReference>